<dbReference type="GO" id="GO:0008658">
    <property type="term" value="F:penicillin binding"/>
    <property type="evidence" value="ECO:0007669"/>
    <property type="project" value="InterPro"/>
</dbReference>
<dbReference type="GO" id="GO:0071555">
    <property type="term" value="P:cell wall organization"/>
    <property type="evidence" value="ECO:0007669"/>
    <property type="project" value="UniProtKB-KW"/>
</dbReference>
<comment type="pathway">
    <text evidence="2">Cell wall biogenesis; peptidoglycan biosynthesis.</text>
</comment>
<dbReference type="NCBIfam" id="TIGR02074">
    <property type="entry name" value="PBP_1a_fam"/>
    <property type="match status" value="1"/>
</dbReference>
<dbReference type="GO" id="GO:0030288">
    <property type="term" value="C:outer membrane-bounded periplasmic space"/>
    <property type="evidence" value="ECO:0007669"/>
    <property type="project" value="TreeGrafter"/>
</dbReference>
<dbReference type="AlphaFoldDB" id="E1YBB8"/>
<evidence type="ECO:0000256" key="5">
    <source>
        <dbReference type="ARBA" id="ARBA00022645"/>
    </source>
</evidence>
<dbReference type="CAZy" id="GT51">
    <property type="family name" value="Glycosyltransferase Family 51"/>
</dbReference>
<dbReference type="Gene3D" id="3.30.2060.10">
    <property type="entry name" value="Penicillin-binding protein 1b domain"/>
    <property type="match status" value="1"/>
</dbReference>
<keyword evidence="11" id="KW-0133">Cell shape</keyword>
<keyword evidence="15" id="KW-0511">Multifunctional enzyme</keyword>
<dbReference type="InterPro" id="IPR012338">
    <property type="entry name" value="Beta-lactam/transpept-like"/>
</dbReference>
<evidence type="ECO:0000256" key="10">
    <source>
        <dbReference type="ARBA" id="ARBA00022801"/>
    </source>
</evidence>
<dbReference type="FunFam" id="1.10.3810.10:FF:000001">
    <property type="entry name" value="Penicillin-binding protein 1A"/>
    <property type="match status" value="1"/>
</dbReference>
<comment type="catalytic activity">
    <reaction evidence="17">
        <text>Preferential cleavage: (Ac)2-L-Lys-D-Ala-|-D-Ala. Also transpeptidation of peptidyl-alanyl moieties that are N-acyl substituents of D-alanine.</text>
        <dbReference type="EC" id="3.4.16.4"/>
    </reaction>
</comment>
<dbReference type="InterPro" id="IPR036950">
    <property type="entry name" value="PBP_transglycosylase"/>
</dbReference>
<comment type="catalytic activity">
    <reaction evidence="18">
        <text>[GlcNAc-(1-&gt;4)-Mur2Ac(oyl-L-Ala-gamma-D-Glu-L-Lys-D-Ala-D-Ala)](n)-di-trans,octa-cis-undecaprenyl diphosphate + beta-D-GlcNAc-(1-&gt;4)-Mur2Ac(oyl-L-Ala-gamma-D-Glu-L-Lys-D-Ala-D-Ala)-di-trans,octa-cis-undecaprenyl diphosphate = [GlcNAc-(1-&gt;4)-Mur2Ac(oyl-L-Ala-gamma-D-Glu-L-Lys-D-Ala-D-Ala)](n+1)-di-trans,octa-cis-undecaprenyl diphosphate + di-trans,octa-cis-undecaprenyl diphosphate + H(+)</text>
        <dbReference type="Rhea" id="RHEA:23708"/>
        <dbReference type="Rhea" id="RHEA-COMP:9602"/>
        <dbReference type="Rhea" id="RHEA-COMP:9603"/>
        <dbReference type="ChEBI" id="CHEBI:15378"/>
        <dbReference type="ChEBI" id="CHEBI:58405"/>
        <dbReference type="ChEBI" id="CHEBI:60033"/>
        <dbReference type="ChEBI" id="CHEBI:78435"/>
        <dbReference type="EC" id="2.4.99.28"/>
    </reaction>
</comment>
<evidence type="ECO:0000256" key="18">
    <source>
        <dbReference type="ARBA" id="ARBA00049902"/>
    </source>
</evidence>
<dbReference type="PANTHER" id="PTHR32282">
    <property type="entry name" value="BINDING PROTEIN TRANSPEPTIDASE, PUTATIVE-RELATED"/>
    <property type="match status" value="1"/>
</dbReference>
<evidence type="ECO:0000256" key="2">
    <source>
        <dbReference type="ARBA" id="ARBA00004752"/>
    </source>
</evidence>
<evidence type="ECO:0000256" key="17">
    <source>
        <dbReference type="ARBA" id="ARBA00034000"/>
    </source>
</evidence>
<evidence type="ECO:0000259" key="21">
    <source>
        <dbReference type="Pfam" id="PF14814"/>
    </source>
</evidence>
<dbReference type="SUPFAM" id="SSF53955">
    <property type="entry name" value="Lysozyme-like"/>
    <property type="match status" value="1"/>
</dbReference>
<proteinExistence type="inferred from homology"/>
<evidence type="ECO:0000256" key="3">
    <source>
        <dbReference type="ARBA" id="ARBA00007090"/>
    </source>
</evidence>
<dbReference type="Pfam" id="PF00912">
    <property type="entry name" value="Transgly"/>
    <property type="match status" value="1"/>
</dbReference>
<dbReference type="Gene3D" id="3.40.710.10">
    <property type="entry name" value="DD-peptidase/beta-lactamase superfamily"/>
    <property type="match status" value="1"/>
</dbReference>
<organism evidence="22">
    <name type="scientific">uncultured Desulfobacterium sp</name>
    <dbReference type="NCBI Taxonomy" id="201089"/>
    <lineage>
        <taxon>Bacteria</taxon>
        <taxon>Pseudomonadati</taxon>
        <taxon>Thermodesulfobacteriota</taxon>
        <taxon>Desulfobacteria</taxon>
        <taxon>Desulfobacterales</taxon>
        <taxon>Desulfobacteriaceae</taxon>
        <taxon>Desulfobacterium</taxon>
        <taxon>environmental samples</taxon>
    </lineage>
</organism>
<dbReference type="InterPro" id="IPR001460">
    <property type="entry name" value="PCN-bd_Tpept"/>
</dbReference>
<comment type="subcellular location">
    <subcellularLocation>
        <location evidence="1">Membrane</location>
    </subcellularLocation>
</comment>
<keyword evidence="13" id="KW-1133">Transmembrane helix</keyword>
<dbReference type="GO" id="GO:0016020">
    <property type="term" value="C:membrane"/>
    <property type="evidence" value="ECO:0007669"/>
    <property type="project" value="UniProtKB-SubCell"/>
</dbReference>
<feature type="domain" description="Penicillin-binding protein transpeptidase" evidence="19">
    <location>
        <begin position="399"/>
        <end position="667"/>
    </location>
</feature>
<evidence type="ECO:0000313" key="22">
    <source>
        <dbReference type="EMBL" id="CBX27795.1"/>
    </source>
</evidence>
<dbReference type="GO" id="GO:0006508">
    <property type="term" value="P:proteolysis"/>
    <property type="evidence" value="ECO:0007669"/>
    <property type="project" value="UniProtKB-KW"/>
</dbReference>
<keyword evidence="10" id="KW-0378">Hydrolase</keyword>
<evidence type="ECO:0000256" key="9">
    <source>
        <dbReference type="ARBA" id="ARBA00022692"/>
    </source>
</evidence>
<dbReference type="InterPro" id="IPR023346">
    <property type="entry name" value="Lysozyme-like_dom_sf"/>
</dbReference>
<feature type="domain" description="Bifunctional transglycosylase second" evidence="21">
    <location>
        <begin position="33"/>
        <end position="117"/>
    </location>
</feature>
<evidence type="ECO:0000256" key="6">
    <source>
        <dbReference type="ARBA" id="ARBA00022670"/>
    </source>
</evidence>
<feature type="domain" description="Glycosyl transferase family 51" evidence="20">
    <location>
        <begin position="129"/>
        <end position="301"/>
    </location>
</feature>
<evidence type="ECO:0000256" key="12">
    <source>
        <dbReference type="ARBA" id="ARBA00022984"/>
    </source>
</evidence>
<keyword evidence="6" id="KW-0645">Protease</keyword>
<dbReference type="EMBL" id="FR695867">
    <property type="protein sequence ID" value="CBX27795.1"/>
    <property type="molecule type" value="Genomic_DNA"/>
</dbReference>
<evidence type="ECO:0000259" key="20">
    <source>
        <dbReference type="Pfam" id="PF00912"/>
    </source>
</evidence>
<dbReference type="Pfam" id="PF14814">
    <property type="entry name" value="UB2H"/>
    <property type="match status" value="1"/>
</dbReference>
<keyword evidence="16" id="KW-0961">Cell wall biogenesis/degradation</keyword>
<dbReference type="Pfam" id="PF00905">
    <property type="entry name" value="Transpeptidase"/>
    <property type="match status" value="1"/>
</dbReference>
<comment type="similarity">
    <text evidence="4">In the N-terminal section; belongs to the glycosyltransferase 51 family.</text>
</comment>
<keyword evidence="5" id="KW-0121">Carboxypeptidase</keyword>
<reference evidence="22" key="1">
    <citation type="journal article" date="2011" name="Environ. Microbiol.">
        <title>Genomic insights into the metabolic potential of the polycyclic aromatic hydrocarbon degrading sulfate-reducing Deltaproteobacterium N47.</title>
        <authorList>
            <person name="Bergmann F."/>
            <person name="Selesi D."/>
            <person name="Weinmaier T."/>
            <person name="Tischler P."/>
            <person name="Rattei T."/>
            <person name="Meckenstock R.U."/>
        </authorList>
    </citation>
    <scope>NUCLEOTIDE SEQUENCE</scope>
</reference>
<evidence type="ECO:0000256" key="11">
    <source>
        <dbReference type="ARBA" id="ARBA00022960"/>
    </source>
</evidence>
<protein>
    <submittedName>
        <fullName evidence="22">Uncharacterized protein</fullName>
    </submittedName>
</protein>
<comment type="similarity">
    <text evidence="3">In the C-terminal section; belongs to the transpeptidase family.</text>
</comment>
<evidence type="ECO:0000256" key="13">
    <source>
        <dbReference type="ARBA" id="ARBA00022989"/>
    </source>
</evidence>
<gene>
    <name evidence="22" type="ORF">N47_C18530</name>
</gene>
<keyword evidence="12" id="KW-0573">Peptidoglycan synthesis</keyword>
<dbReference type="UniPathway" id="UPA00219"/>
<dbReference type="GO" id="GO:0008360">
    <property type="term" value="P:regulation of cell shape"/>
    <property type="evidence" value="ECO:0007669"/>
    <property type="project" value="UniProtKB-KW"/>
</dbReference>
<name>E1YBB8_9BACT</name>
<dbReference type="SUPFAM" id="SSF56601">
    <property type="entry name" value="beta-lactamase/transpeptidase-like"/>
    <property type="match status" value="1"/>
</dbReference>
<dbReference type="Gene3D" id="1.10.3810.10">
    <property type="entry name" value="Biosynthetic peptidoglycan transglycosylase-like"/>
    <property type="match status" value="1"/>
</dbReference>
<keyword evidence="14" id="KW-0472">Membrane</keyword>
<evidence type="ECO:0000256" key="4">
    <source>
        <dbReference type="ARBA" id="ARBA00007739"/>
    </source>
</evidence>
<dbReference type="GO" id="GO:0009002">
    <property type="term" value="F:serine-type D-Ala-D-Ala carboxypeptidase activity"/>
    <property type="evidence" value="ECO:0007669"/>
    <property type="project" value="UniProtKB-EC"/>
</dbReference>
<dbReference type="GO" id="GO:0008955">
    <property type="term" value="F:peptidoglycan glycosyltransferase activity"/>
    <property type="evidence" value="ECO:0007669"/>
    <property type="project" value="UniProtKB-EC"/>
</dbReference>
<dbReference type="InterPro" id="IPR001264">
    <property type="entry name" value="Glyco_trans_51"/>
</dbReference>
<evidence type="ECO:0000256" key="16">
    <source>
        <dbReference type="ARBA" id="ARBA00023316"/>
    </source>
</evidence>
<accession>E1YBB8</accession>
<evidence type="ECO:0000256" key="7">
    <source>
        <dbReference type="ARBA" id="ARBA00022676"/>
    </source>
</evidence>
<dbReference type="InterPro" id="IPR028166">
    <property type="entry name" value="UB2H"/>
</dbReference>
<sequence length="744" mass="83308">MYMMFLSNRIDKRFAGRRWNIPSRVYSDTILMYKGQQINPALFVEKLTRLGYRKTDRSPEHQGEMQVSGRRINIYLHDFHSPIYNQQSRPVQISLQENRVADITNQDTNSSMSLLELEPEELMLYYGPDRERRRLISVRKIPSYVIHAVLAAEDRDFYRHKGIKLSGILRALIVNLRAGSIRQGGSTITQQLAKNYFLTPERTYSRKFKELLIAIILEHKFDKNDILEIYMNEIYCGQQGSVAISGIGEAARFYFDKEASELSVAQAATIAGLIRGPNLYSPYKNPGNCLKRRNIVLSAMQQEGWLKADEYKAASITPIKTAGFAAPDRRAPYFMDYLTDQLTELYSSDALSSEGLSIYTTIDTQVQAAAEKALARGLSRLEAANPALKRSDPKKRLQGAIIVMQPKTGYIITMTGGRDYSVSQFNRAVQAMRQPGSAFKPFVYLTALDTYTAVSKLSNIPKTYMVDNKPWEPKNFSKNAASEVTFREAFAESQNIATINLAFAVGLDRIADTADAFHLSVTRPPYPSMVLGAQEVTPLMLARSYCAFAADGFLPFPLTIREIVDEAGKVVENRHTRIERLISPAKAYIMSDLMRSVVNEGTARSLKYEGIEWPVAGKTGTTNDSKDAWFVGYTPDILALVWVGFDNGDSIKATGAGAAMPIWADMMKMLPQYVSGEWFAVPSGVITCKICKDSGLLAQADCCPETTDEVFLSETAPAKTCDQHHCFSPFKRILEGVKKIVPIF</sequence>
<evidence type="ECO:0000256" key="15">
    <source>
        <dbReference type="ARBA" id="ARBA00023268"/>
    </source>
</evidence>
<keyword evidence="9" id="KW-0812">Transmembrane</keyword>
<evidence type="ECO:0000256" key="8">
    <source>
        <dbReference type="ARBA" id="ARBA00022679"/>
    </source>
</evidence>
<keyword evidence="8" id="KW-0808">Transferase</keyword>
<keyword evidence="7" id="KW-0328">Glycosyltransferase</keyword>
<dbReference type="GO" id="GO:0009252">
    <property type="term" value="P:peptidoglycan biosynthetic process"/>
    <property type="evidence" value="ECO:0007669"/>
    <property type="project" value="UniProtKB-UniPathway"/>
</dbReference>
<dbReference type="InterPro" id="IPR050396">
    <property type="entry name" value="Glycosyltr_51/Transpeptidase"/>
</dbReference>
<evidence type="ECO:0000256" key="1">
    <source>
        <dbReference type="ARBA" id="ARBA00004370"/>
    </source>
</evidence>
<evidence type="ECO:0000256" key="14">
    <source>
        <dbReference type="ARBA" id="ARBA00023136"/>
    </source>
</evidence>
<evidence type="ECO:0000259" key="19">
    <source>
        <dbReference type="Pfam" id="PF00905"/>
    </source>
</evidence>
<dbReference type="PANTHER" id="PTHR32282:SF27">
    <property type="entry name" value="PENICILLIN-BINDING PROTEIN 1A"/>
    <property type="match status" value="1"/>
</dbReference>